<feature type="transmembrane region" description="Helical" evidence="2">
    <location>
        <begin position="1886"/>
        <end position="1905"/>
    </location>
</feature>
<evidence type="ECO:0000256" key="1">
    <source>
        <dbReference type="SAM" id="MobiDB-lite"/>
    </source>
</evidence>
<dbReference type="Gene3D" id="1.10.3450.40">
    <property type="entry name" value="Signal recognition particle, SRP68 subunit, RNA-binding domain"/>
    <property type="match status" value="1"/>
</dbReference>
<dbReference type="GO" id="GO:0006614">
    <property type="term" value="P:SRP-dependent cotranslational protein targeting to membrane"/>
    <property type="evidence" value="ECO:0007669"/>
    <property type="project" value="InterPro"/>
</dbReference>
<dbReference type="VEuPathDB" id="TriTrypDB:LdCL_340034300"/>
<protein>
    <submittedName>
        <fullName evidence="3">Amastin surface glycofamily protein</fullName>
    </submittedName>
</protein>
<dbReference type="VEuPathDB" id="TriTrypDB:LdCL_340034200"/>
<dbReference type="CDD" id="cd15481">
    <property type="entry name" value="SRP68-RBD"/>
    <property type="match status" value="1"/>
</dbReference>
<evidence type="ECO:0000256" key="2">
    <source>
        <dbReference type="SAM" id="Phobius"/>
    </source>
</evidence>
<dbReference type="VEuPathDB" id="TriTrypDB:LDHU3_34.4280"/>
<dbReference type="VEuPathDB" id="TriTrypDB:LdBPK_342640.1"/>
<dbReference type="InterPro" id="IPR034652">
    <property type="entry name" value="SRP68-RBD"/>
</dbReference>
<dbReference type="VEuPathDB" id="TriTrypDB:LDHU3_34.4300"/>
<comment type="caution">
    <text evidence="3">The sequence shown here is derived from an EMBL/GenBank/DDBJ whole genome shotgun (WGS) entry which is preliminary data.</text>
</comment>
<feature type="transmembrane region" description="Helical" evidence="2">
    <location>
        <begin position="967"/>
        <end position="986"/>
    </location>
</feature>
<keyword evidence="2" id="KW-0472">Membrane</keyword>
<dbReference type="GO" id="GO:0030942">
    <property type="term" value="F:endoplasmic reticulum signal peptide binding"/>
    <property type="evidence" value="ECO:0007669"/>
    <property type="project" value="InterPro"/>
</dbReference>
<dbReference type="GO" id="GO:0005047">
    <property type="term" value="F:signal recognition particle binding"/>
    <property type="evidence" value="ECO:0007669"/>
    <property type="project" value="InterPro"/>
</dbReference>
<dbReference type="VEuPathDB" id="TriTrypDB:LdBPK_342630.1"/>
<dbReference type="InterPro" id="IPR009944">
    <property type="entry name" value="Amastin"/>
</dbReference>
<dbReference type="VEuPathDB" id="TriTrypDB:LDHU3_34.4290"/>
<dbReference type="VEuPathDB" id="TriTrypDB:LdBPK_044340.1"/>
<dbReference type="SUPFAM" id="SSF52540">
    <property type="entry name" value="P-loop containing nucleoside triphosphate hydrolases"/>
    <property type="match status" value="1"/>
</dbReference>
<evidence type="ECO:0000313" key="3">
    <source>
        <dbReference type="EMBL" id="TPP46833.1"/>
    </source>
</evidence>
<feature type="compositionally biased region" description="Low complexity" evidence="1">
    <location>
        <begin position="364"/>
        <end position="373"/>
    </location>
</feature>
<keyword evidence="2" id="KW-0812">Transmembrane</keyword>
<dbReference type="VEuPathDB" id="TriTrypDB:LdBPK_080740.1"/>
<feature type="compositionally biased region" description="Basic and acidic residues" evidence="1">
    <location>
        <begin position="91"/>
        <end position="102"/>
    </location>
</feature>
<name>A0A504XEB1_LEIDO</name>
<evidence type="ECO:0000313" key="4">
    <source>
        <dbReference type="Proteomes" id="UP000318821"/>
    </source>
</evidence>
<reference evidence="4" key="1">
    <citation type="submission" date="2019-02" db="EMBL/GenBank/DDBJ databases">
        <title>FDA dAtabase for Regulatory Grade micrObial Sequences (FDA-ARGOS): Supporting development and validation of Infectious Disease Dx tests.</title>
        <authorList>
            <person name="Duncan R."/>
            <person name="Fisher C."/>
            <person name="Tallon L."/>
            <person name="Sadzewicz L."/>
            <person name="Sengamalay N."/>
            <person name="Ott S."/>
            <person name="Godinez A."/>
            <person name="Nagaraj S."/>
            <person name="Vavikolanu K."/>
            <person name="Vyas G."/>
            <person name="Nadendla S."/>
            <person name="Aluvathingal J."/>
            <person name="Sichtig H."/>
        </authorList>
    </citation>
    <scope>NUCLEOTIDE SEQUENCE [LARGE SCALE GENOMIC DNA]</scope>
    <source>
        <strain evidence="4">FDAARGOS_360</strain>
    </source>
</reference>
<dbReference type="VEuPathDB" id="TriTrypDB:LdCL_340034100"/>
<dbReference type="GO" id="GO:0008312">
    <property type="term" value="F:7S RNA binding"/>
    <property type="evidence" value="ECO:0007669"/>
    <property type="project" value="InterPro"/>
</dbReference>
<accession>A0A504XEB1</accession>
<dbReference type="InterPro" id="IPR027417">
    <property type="entry name" value="P-loop_NTPase"/>
</dbReference>
<feature type="transmembrane region" description="Helical" evidence="2">
    <location>
        <begin position="1434"/>
        <end position="1455"/>
    </location>
</feature>
<dbReference type="GO" id="GO:0005786">
    <property type="term" value="C:signal recognition particle, endoplasmic reticulum targeting"/>
    <property type="evidence" value="ECO:0007669"/>
    <property type="project" value="InterPro"/>
</dbReference>
<dbReference type="Pfam" id="PF07344">
    <property type="entry name" value="Amastin"/>
    <property type="match status" value="3"/>
</dbReference>
<dbReference type="SMR" id="A0A504XEB1"/>
<feature type="transmembrane region" description="Helical" evidence="2">
    <location>
        <begin position="1406"/>
        <end position="1427"/>
    </location>
</feature>
<dbReference type="VEuPathDB" id="TriTrypDB:LdCL_340034600"/>
<dbReference type="Pfam" id="PF16969">
    <property type="entry name" value="SRP68"/>
    <property type="match status" value="1"/>
</dbReference>
<feature type="region of interest" description="Disordered" evidence="1">
    <location>
        <begin position="90"/>
        <end position="113"/>
    </location>
</feature>
<gene>
    <name evidence="3" type="ORF">CGC20_21165</name>
</gene>
<dbReference type="InterPro" id="IPR026258">
    <property type="entry name" value="SRP68"/>
</dbReference>
<organism evidence="3 4">
    <name type="scientific">Leishmania donovani</name>
    <dbReference type="NCBI Taxonomy" id="5661"/>
    <lineage>
        <taxon>Eukaryota</taxon>
        <taxon>Discoba</taxon>
        <taxon>Euglenozoa</taxon>
        <taxon>Kinetoplastea</taxon>
        <taxon>Metakinetoplastina</taxon>
        <taxon>Trypanosomatida</taxon>
        <taxon>Trypanosomatidae</taxon>
        <taxon>Leishmaniinae</taxon>
        <taxon>Leishmania</taxon>
    </lineage>
</organism>
<feature type="region of interest" description="Disordered" evidence="1">
    <location>
        <begin position="362"/>
        <end position="391"/>
    </location>
</feature>
<dbReference type="InterPro" id="IPR038253">
    <property type="entry name" value="SRP68_N_sf"/>
</dbReference>
<feature type="compositionally biased region" description="Basic residues" evidence="1">
    <location>
        <begin position="376"/>
        <end position="388"/>
    </location>
</feature>
<feature type="transmembrane region" description="Helical" evidence="2">
    <location>
        <begin position="2366"/>
        <end position="2388"/>
    </location>
</feature>
<sequence length="2452" mass="269835">MAVDFDLTLFIKETQLQHGLRAEDYARYHHYTTNRLATLRRQLSLSNDKKKFLRKEVTPQNATDVRHLMLLALYAERCWAEAEAMQVQLQAKKESRGTDANKPKGGVPPQDQYRKRLNKSVKWASKLHEVAKEVASDRAKKECSAYLKDTAGRCHASHGKFKEAKEAFLEARETYATLRSISSESQWVVIACKISELDDRVTYCMQRLGEDPTTYRPAPIFVTASADGAVADSAVPMGGASQLSWNGRTLSVYSIKVKDALREAQAVEVESTEAKLQETRGVVPVGQSNRVLDLMDRRINYYNDALTHARQDLRAVPEGAGKTEHQLIVHCILFHVAQETLRRTLFLADLYRRRFEATERTLKSTAASSSSPSFPRGHKQQQKHRKKKAEVAPTQYASPLEVVRLYQAAAGSVEEMELLPGVAGREDVEALHAVCSAGQLFFTGESWRLSEAWSTAMKYYCDALALLRRVKGPHVASMQELIEQRLMQGAAEVVLAASFMGAGGNTRRSTPLMTYLVDAGEETTQVAQGVVRFPPDYHAAPCKPVFVDVASTFLNYPVDSGDEADSDERSGAKTATVPATMKNTRCLQQARPPSTSLRAAATPATTTMLQLSTVDAAHCLWKDVRRDGAGALDLAGASPARRSTPEESVGVVVDVGGREDALRGFIKALGVPAVEACGNLLGVIVCDGADAGVRSPHMPHRGGAAAGVADRGEHATATAGPVEGPPLQPLSPACEHIRRCLDALGTEVCLDTDEIIASKSSDVDELLAASDERRVSPTVYMNRKRPFRLTRGMAVNAFFAKSASAALAPIAKGSIKSKIAGTVYAVHLQHLFLSPIIEVGSRVYLERDKGEEYAGTVVGGTVVRVNGNGTYGVLLDNNSFDMAVPADMVVFSEGRGKLASDAEHREVVEWLRRAGASDVHCVTHIPKAVRMRVLDEAESQRDHHRQMRQLLKERVMERDFRYKLTKYSGVVSASMALLGIAFAFGWNVKNSRTQKREHQLKVAVKALMQTLNQHHNTLQGTTPVAQHFVRREKEESAVRQALRRLDVAHPRIIVFTGFRGCGKSTLCRNAVLQERVPAVYVDIRGTEDTLRSVVKALGVNRVEVCGDLLEFVADSCRTAKATNGETPLLVLKLREGSNFQRVYNDAVALGCDRRLCHVAIEVPIESLSMATAGLPRLDFCMIAMFSREQAFAYTQHTMDAVGLNHFIDIIGTNSNDLDELFAAVHQRRISAVTYTNEKLLKAMRQLQTTCAGRPRLRSALQQLSAIPYGDGQHAGGDAAALQSAALGEIVFYDPVQDAWLFRNKLFHSASRCCWPQARAFRREVSKMGCKFTFLVYAILQLIAFLSVLIGTPLDMFRGDVNIFDKRPCVTLWGYKVMCDSIVYVDSTDTKWNRCHNRRNRFRASEALAVISIMVYCAAFVLGFIMLFCCSLLRWVCLALNVVGLLTLGITWGLMVTEFNKGDGPLCPPLKNNYKFGYGFFLLLVAWAWISSTSSSCSARQLRDDALVEEPAELILPCEESLPLATGFGGVVQLGARHGMQAEHRVSKGPDPRLASILPEVVRHSPRPPPVTHTTDVTASALEQEPGRAARLGRGILFFPALATTDVVPCHCGDCCVRDLRGAPVPQSSAIVSEEGAAALRTGDMIEGCGCRSCGYVVGVWLDCSPWLCVLCNVGGVAGWKASLSQGSMPEGLMSSAVLGAAGGRAYRLGAVPPRRRRPFTCGCTSERCHHVLFEDFQELRAASANQRESLCVKRGARCAATLWRWRVRPSSVPSHLEGAHRVAQHGRRWVRRPPARAVASSRSCRQRARVGDAWSVAAVHECRVSAGRRTDEKLLRSVRRWGRTALHDPAQDVCVFHHKLFHSASRCCWPQARAFRREVSKMGCKFTFLVYAILQLIAFLSVLIGTPLDIGPCHNRRNRFRASEALAVISIMVYCAAFVLGVIMLFCCSLLRWVCLALNVVGLLTTLQFGYGFFLLLVAWVLDLVDIVFLLFPARTKDSVETARQLRDDALVEEPAELILPCEESLPLATGFGGVVQLGARHGMQAEHRVSKGPDPRLASILPEVVRHSPRPPPVTHTTDGLTYCTDGDVLQVGPYMDTGWMNSAIVSEEGAAALRTGDMIEGCGCRSCVADCVLSRWGSMPEGLMSSAVLGAAGGRAYRLGAVPTGSGAGDSGDMLLKVTVNRDEAGLDLWQWNGQNFLAMTAAQCRTATPPTVYVRLHLREVHHVLFEDFQELRAASANQRESLCVKRGREVCGDAVALACATVVCAISPMAAAGVRRLGLRMIATQHAVDELFAAVHECRVSAGRRTDEKLLRSVRRWGRTALHDPAQDVCVFHHKLFHSASRCCWPQARAFRREVSKMGCKFTFLVYAILQLIAFLSVLIGTPLEMFRGTTRDPYNVSLCITLWGTKYDFQCHFIMYAQTTDGQWARCTTRRQHFRMAEALVVISIIL</sequence>
<keyword evidence="2" id="KW-1133">Transmembrane helix</keyword>
<dbReference type="VEuPathDB" id="TriTrypDB:LdCL_340033900"/>
<feature type="transmembrane region" description="Helical" evidence="2">
    <location>
        <begin position="1331"/>
        <end position="1349"/>
    </location>
</feature>
<feature type="transmembrane region" description="Helical" evidence="2">
    <location>
        <begin position="1925"/>
        <end position="1946"/>
    </location>
</feature>
<dbReference type="FunFam" id="1.10.3450.40:FF:000007">
    <property type="entry name" value="Signal recognition particle protein SRP68"/>
    <property type="match status" value="1"/>
</dbReference>
<dbReference type="EMBL" id="RHLD01000015">
    <property type="protein sequence ID" value="TPP46833.1"/>
    <property type="molecule type" value="Genomic_DNA"/>
</dbReference>
<dbReference type="Gene3D" id="3.40.50.300">
    <property type="entry name" value="P-loop containing nucleotide triphosphate hydrolases"/>
    <property type="match status" value="1"/>
</dbReference>
<feature type="transmembrane region" description="Helical" evidence="2">
    <location>
        <begin position="1953"/>
        <end position="1971"/>
    </location>
</feature>
<dbReference type="PANTHER" id="PTHR34157">
    <property type="entry name" value="TUZIN"/>
    <property type="match status" value="1"/>
</dbReference>
<feature type="transmembrane region" description="Helical" evidence="2">
    <location>
        <begin position="1475"/>
        <end position="1492"/>
    </location>
</feature>
<dbReference type="Proteomes" id="UP000318821">
    <property type="component" value="Unassembled WGS sequence"/>
</dbReference>
<proteinExistence type="predicted"/>
<dbReference type="PANTHER" id="PTHR34157:SF2">
    <property type="entry name" value="TUZIN"/>
    <property type="match status" value="1"/>
</dbReference>